<dbReference type="InterPro" id="IPR050348">
    <property type="entry name" value="Protein-Tyr_Phosphatase"/>
</dbReference>
<dbReference type="PRINTS" id="PR00700">
    <property type="entry name" value="PRTYPHPHTASE"/>
</dbReference>
<dbReference type="STRING" id="46731.A0A3M6URF8"/>
<organism evidence="3 4">
    <name type="scientific">Pocillopora damicornis</name>
    <name type="common">Cauliflower coral</name>
    <name type="synonym">Millepora damicornis</name>
    <dbReference type="NCBI Taxonomy" id="46731"/>
    <lineage>
        <taxon>Eukaryota</taxon>
        <taxon>Metazoa</taxon>
        <taxon>Cnidaria</taxon>
        <taxon>Anthozoa</taxon>
        <taxon>Hexacorallia</taxon>
        <taxon>Scleractinia</taxon>
        <taxon>Astrocoeniina</taxon>
        <taxon>Pocilloporidae</taxon>
        <taxon>Pocillopora</taxon>
    </lineage>
</organism>
<dbReference type="InterPro" id="IPR029021">
    <property type="entry name" value="Prot-tyrosine_phosphatase-like"/>
</dbReference>
<dbReference type="GO" id="GO:0004725">
    <property type="term" value="F:protein tyrosine phosphatase activity"/>
    <property type="evidence" value="ECO:0007669"/>
    <property type="project" value="InterPro"/>
</dbReference>
<dbReference type="PANTHER" id="PTHR19134">
    <property type="entry name" value="RECEPTOR-TYPE TYROSINE-PROTEIN PHOSPHATASE"/>
    <property type="match status" value="1"/>
</dbReference>
<keyword evidence="4" id="KW-1185">Reference proteome</keyword>
<feature type="non-terminal residue" evidence="3">
    <location>
        <position position="1"/>
    </location>
</feature>
<sequence>DGVGRSGCVATIMSVIERVKIEQTVDVFQTIKLIRAKRPGAVNTLLKSFFYFIKVDTARVMLRSSEPDKDYINASFVDNRLSLSYLLLCVLYNNFLNGDIFYYLHQDYSRRDAYILTQAPLNDTVNDFWRMISQYDIGTIVMLNSLKEEKEVYFTRSNTKRRF</sequence>
<evidence type="ECO:0000313" key="4">
    <source>
        <dbReference type="Proteomes" id="UP000275408"/>
    </source>
</evidence>
<dbReference type="Proteomes" id="UP000275408">
    <property type="component" value="Unassembled WGS sequence"/>
</dbReference>
<dbReference type="PROSITE" id="PS50056">
    <property type="entry name" value="TYR_PHOSPHATASE_2"/>
    <property type="match status" value="1"/>
</dbReference>
<dbReference type="InterPro" id="IPR000387">
    <property type="entry name" value="Tyr_Pase_dom"/>
</dbReference>
<dbReference type="Pfam" id="PF00102">
    <property type="entry name" value="Y_phosphatase"/>
    <property type="match status" value="2"/>
</dbReference>
<reference evidence="3 4" key="1">
    <citation type="journal article" date="2018" name="Sci. Rep.">
        <title>Comparative analysis of the Pocillopora damicornis genome highlights role of immune system in coral evolution.</title>
        <authorList>
            <person name="Cunning R."/>
            <person name="Bay R.A."/>
            <person name="Gillette P."/>
            <person name="Baker A.C."/>
            <person name="Traylor-Knowles N."/>
        </authorList>
    </citation>
    <scope>NUCLEOTIDE SEQUENCE [LARGE SCALE GENOMIC DNA]</scope>
    <source>
        <strain evidence="3">RSMAS</strain>
        <tissue evidence="3">Whole animal</tissue>
    </source>
</reference>
<dbReference type="Gene3D" id="3.90.190.10">
    <property type="entry name" value="Protein tyrosine phosphatase superfamily"/>
    <property type="match status" value="2"/>
</dbReference>
<feature type="domain" description="Tyrosine-protein phosphatase" evidence="1">
    <location>
        <begin position="51"/>
        <end position="150"/>
    </location>
</feature>
<dbReference type="InterPro" id="IPR000242">
    <property type="entry name" value="PTP_cat"/>
</dbReference>
<proteinExistence type="predicted"/>
<dbReference type="SUPFAM" id="SSF52799">
    <property type="entry name" value="(Phosphotyrosine protein) phosphatases II"/>
    <property type="match status" value="2"/>
</dbReference>
<evidence type="ECO:0000313" key="3">
    <source>
        <dbReference type="EMBL" id="RMX56303.1"/>
    </source>
</evidence>
<evidence type="ECO:0008006" key="5">
    <source>
        <dbReference type="Google" id="ProtNLM"/>
    </source>
</evidence>
<accession>A0A3M6URF8</accession>
<feature type="domain" description="Tyrosine specific protein phosphatases" evidence="2">
    <location>
        <begin position="1"/>
        <end position="49"/>
    </location>
</feature>
<dbReference type="AlphaFoldDB" id="A0A3M6URF8"/>
<evidence type="ECO:0000259" key="1">
    <source>
        <dbReference type="PROSITE" id="PS50055"/>
    </source>
</evidence>
<dbReference type="EMBL" id="RCHS01000870">
    <property type="protein sequence ID" value="RMX56303.1"/>
    <property type="molecule type" value="Genomic_DNA"/>
</dbReference>
<dbReference type="PROSITE" id="PS50055">
    <property type="entry name" value="TYR_PHOSPHATASE_PTP"/>
    <property type="match status" value="1"/>
</dbReference>
<gene>
    <name evidence="3" type="ORF">pdam_00021645</name>
</gene>
<name>A0A3M6URF8_POCDA</name>
<evidence type="ECO:0000259" key="2">
    <source>
        <dbReference type="PROSITE" id="PS50056"/>
    </source>
</evidence>
<dbReference type="PANTHER" id="PTHR19134:SF449">
    <property type="entry name" value="TYROSINE-PROTEIN PHOSPHATASE 1"/>
    <property type="match status" value="1"/>
</dbReference>
<protein>
    <recommendedName>
        <fullName evidence="5">Tyrosine-protein phosphatase domain-containing protein</fullName>
    </recommendedName>
</protein>
<comment type="caution">
    <text evidence="3">The sequence shown here is derived from an EMBL/GenBank/DDBJ whole genome shotgun (WGS) entry which is preliminary data.</text>
</comment>